<dbReference type="SUPFAM" id="SSF53756">
    <property type="entry name" value="UDP-Glycosyltransferase/glycogen phosphorylase"/>
    <property type="match status" value="1"/>
</dbReference>
<reference evidence="3" key="1">
    <citation type="submission" date="2020-05" db="EMBL/GenBank/DDBJ databases">
        <authorList>
            <person name="Chiriac C."/>
            <person name="Salcher M."/>
            <person name="Ghai R."/>
            <person name="Kavagutti S V."/>
        </authorList>
    </citation>
    <scope>NUCLEOTIDE SEQUENCE</scope>
</reference>
<proteinExistence type="predicted"/>
<dbReference type="InterPro" id="IPR001296">
    <property type="entry name" value="Glyco_trans_1"/>
</dbReference>
<dbReference type="GO" id="GO:0009103">
    <property type="term" value="P:lipopolysaccharide biosynthetic process"/>
    <property type="evidence" value="ECO:0007669"/>
    <property type="project" value="TreeGrafter"/>
</dbReference>
<dbReference type="Pfam" id="PF00534">
    <property type="entry name" value="Glycos_transf_1"/>
    <property type="match status" value="1"/>
</dbReference>
<evidence type="ECO:0000259" key="2">
    <source>
        <dbReference type="Pfam" id="PF00534"/>
    </source>
</evidence>
<dbReference type="EMBL" id="CAFBME010000006">
    <property type="protein sequence ID" value="CAB4889055.1"/>
    <property type="molecule type" value="Genomic_DNA"/>
</dbReference>
<dbReference type="PANTHER" id="PTHR46401">
    <property type="entry name" value="GLYCOSYLTRANSFERASE WBBK-RELATED"/>
    <property type="match status" value="1"/>
</dbReference>
<evidence type="ECO:0000256" key="1">
    <source>
        <dbReference type="ARBA" id="ARBA00022679"/>
    </source>
</evidence>
<accession>A0A6J7F6E0</accession>
<sequence length="103" mass="11383">MASGTAIVASDIQAFTDLLQNGQSGALFTSEDSSSLAKVITNLLNNEKEREQLIESGIRRSLDFDWEKVACDIVDVYEMAMVGNEGIRLASEGRVWNRWRGGE</sequence>
<dbReference type="Gene3D" id="3.40.50.2000">
    <property type="entry name" value="Glycogen Phosphorylase B"/>
    <property type="match status" value="2"/>
</dbReference>
<feature type="domain" description="Glycosyl transferase family 1" evidence="2">
    <location>
        <begin position="1"/>
        <end position="59"/>
    </location>
</feature>
<evidence type="ECO:0000313" key="3">
    <source>
        <dbReference type="EMBL" id="CAB4889055.1"/>
    </source>
</evidence>
<dbReference type="AlphaFoldDB" id="A0A6J7F6E0"/>
<dbReference type="GO" id="GO:0016757">
    <property type="term" value="F:glycosyltransferase activity"/>
    <property type="evidence" value="ECO:0007669"/>
    <property type="project" value="InterPro"/>
</dbReference>
<dbReference type="PANTHER" id="PTHR46401:SF2">
    <property type="entry name" value="GLYCOSYLTRANSFERASE WBBK-RELATED"/>
    <property type="match status" value="1"/>
</dbReference>
<keyword evidence="1" id="KW-0808">Transferase</keyword>
<name>A0A6J7F6E0_9ZZZZ</name>
<organism evidence="3">
    <name type="scientific">freshwater metagenome</name>
    <dbReference type="NCBI Taxonomy" id="449393"/>
    <lineage>
        <taxon>unclassified sequences</taxon>
        <taxon>metagenomes</taxon>
        <taxon>ecological metagenomes</taxon>
    </lineage>
</organism>
<gene>
    <name evidence="3" type="ORF">UFOPK3555_00180</name>
</gene>
<protein>
    <submittedName>
        <fullName evidence="3">Unannotated protein</fullName>
    </submittedName>
</protein>